<dbReference type="GO" id="GO:0071281">
    <property type="term" value="P:cellular response to iron ion"/>
    <property type="evidence" value="ECO:0007669"/>
    <property type="project" value="TreeGrafter"/>
</dbReference>
<evidence type="ECO:0000313" key="5">
    <source>
        <dbReference type="EMBL" id="PFG73831.1"/>
    </source>
</evidence>
<comment type="caution">
    <text evidence="5">The sequence shown here is derived from an EMBL/GenBank/DDBJ whole genome shotgun (WGS) entry which is preliminary data.</text>
</comment>
<dbReference type="Pfam" id="PF01497">
    <property type="entry name" value="Peripla_BP_2"/>
    <property type="match status" value="1"/>
</dbReference>
<dbReference type="PROSITE" id="PS50983">
    <property type="entry name" value="FE_B12_PBP"/>
    <property type="match status" value="1"/>
</dbReference>
<sequence>MKASLRRLLLLGAAATVAASALVAAACGGDDDDDATPAPTETAAQTATAAPASPSPAAAYPVTVTDMLGRNVEIKAEPKTIVAVSPTAVELVYAAGKTVAGRPSTANYPPEAQSAQAVGTAYQPNLEAILALKPDLVIADSVIHAQPALRQPLEGLPVPVIFAGANSYQQVLDALRLVGKALNATATTDKVIADIEQSLANAKKAVAGKNITAIAVLSDRDQTLYAAKSTSYTGDILKELGIKNPADALPDAGPFPGYATIAPEKLVEFNPDYIFAITPAPPPAPRLANLIPTIPPFRGLKAVTNNHVIDSDVELFVQAPGPRVKLALDAVAKAVGGQ</sequence>
<accession>A0A2A9HFB1</accession>
<gene>
    <name evidence="5" type="ORF">A9A59_1037</name>
</gene>
<evidence type="ECO:0000313" key="6">
    <source>
        <dbReference type="Proteomes" id="UP000223071"/>
    </source>
</evidence>
<dbReference type="AlphaFoldDB" id="A0A2A9HFB1"/>
<evidence type="ECO:0000256" key="2">
    <source>
        <dbReference type="SAM" id="MobiDB-lite"/>
    </source>
</evidence>
<dbReference type="Proteomes" id="UP000223071">
    <property type="component" value="Unassembled WGS sequence"/>
</dbReference>
<name>A0A2A9HFB1_TEPT2</name>
<feature type="signal peptide" evidence="3">
    <location>
        <begin position="1"/>
        <end position="26"/>
    </location>
</feature>
<dbReference type="RefSeq" id="WP_165772521.1">
    <property type="nucleotide sequence ID" value="NZ_PDJQ01000001.1"/>
</dbReference>
<proteinExistence type="inferred from homology"/>
<feature type="compositionally biased region" description="Low complexity" evidence="2">
    <location>
        <begin position="36"/>
        <end position="56"/>
    </location>
</feature>
<keyword evidence="6" id="KW-1185">Reference proteome</keyword>
<keyword evidence="3" id="KW-0732">Signal</keyword>
<comment type="similarity">
    <text evidence="1">Belongs to the bacterial solute-binding protein 8 family.</text>
</comment>
<dbReference type="PANTHER" id="PTHR30535:SF34">
    <property type="entry name" value="MOLYBDATE-BINDING PROTEIN MOLA"/>
    <property type="match status" value="1"/>
</dbReference>
<dbReference type="EMBL" id="PDJQ01000001">
    <property type="protein sequence ID" value="PFG73831.1"/>
    <property type="molecule type" value="Genomic_DNA"/>
</dbReference>
<dbReference type="InterPro" id="IPR050902">
    <property type="entry name" value="ABC_Transporter_SBP"/>
</dbReference>
<reference evidence="5 6" key="1">
    <citation type="submission" date="2017-09" db="EMBL/GenBank/DDBJ databases">
        <title>Sequencing the genomes of two abundant thermophiles in Great Basin hot springs: Thermocrinis jamiesonii and novel Chloroflexi Thermoflexus hugenholtzii.</title>
        <authorList>
            <person name="Hedlund B."/>
        </authorList>
    </citation>
    <scope>NUCLEOTIDE SEQUENCE [LARGE SCALE GENOMIC DNA]</scope>
    <source>
        <strain evidence="5 6">G233</strain>
    </source>
</reference>
<dbReference type="PROSITE" id="PS51257">
    <property type="entry name" value="PROKAR_LIPOPROTEIN"/>
    <property type="match status" value="1"/>
</dbReference>
<feature type="region of interest" description="Disordered" evidence="2">
    <location>
        <begin position="30"/>
        <end position="56"/>
    </location>
</feature>
<evidence type="ECO:0000259" key="4">
    <source>
        <dbReference type="PROSITE" id="PS50983"/>
    </source>
</evidence>
<protein>
    <submittedName>
        <fullName evidence="5">Iron complex transport system substrate-binding protein</fullName>
    </submittedName>
</protein>
<feature type="domain" description="Fe/B12 periplasmic-binding" evidence="4">
    <location>
        <begin position="80"/>
        <end position="338"/>
    </location>
</feature>
<evidence type="ECO:0000256" key="3">
    <source>
        <dbReference type="SAM" id="SignalP"/>
    </source>
</evidence>
<dbReference type="InterPro" id="IPR002491">
    <property type="entry name" value="ABC_transptr_periplasmic_BD"/>
</dbReference>
<evidence type="ECO:0000256" key="1">
    <source>
        <dbReference type="ARBA" id="ARBA00008814"/>
    </source>
</evidence>
<dbReference type="SUPFAM" id="SSF53807">
    <property type="entry name" value="Helical backbone' metal receptor"/>
    <property type="match status" value="1"/>
</dbReference>
<dbReference type="Gene3D" id="3.40.50.1980">
    <property type="entry name" value="Nitrogenase molybdenum iron protein domain"/>
    <property type="match status" value="2"/>
</dbReference>
<feature type="chain" id="PRO_5012766871" evidence="3">
    <location>
        <begin position="27"/>
        <end position="338"/>
    </location>
</feature>
<organism evidence="5 6">
    <name type="scientific">Tepidiforma thermophila (strain KCTC 52669 / CGMCC 1.13589 / G233)</name>
    <dbReference type="NCBI Taxonomy" id="2761530"/>
    <lineage>
        <taxon>Bacteria</taxon>
        <taxon>Bacillati</taxon>
        <taxon>Chloroflexota</taxon>
        <taxon>Tepidiformia</taxon>
        <taxon>Tepidiformales</taxon>
        <taxon>Tepidiformaceae</taxon>
        <taxon>Tepidiforma</taxon>
    </lineage>
</organism>
<dbReference type="PANTHER" id="PTHR30535">
    <property type="entry name" value="VITAMIN B12-BINDING PROTEIN"/>
    <property type="match status" value="1"/>
</dbReference>